<evidence type="ECO:0000313" key="3">
    <source>
        <dbReference type="Proteomes" id="UP001059041"/>
    </source>
</evidence>
<evidence type="ECO:0000313" key="2">
    <source>
        <dbReference type="EMBL" id="KAI7810650.1"/>
    </source>
</evidence>
<proteinExistence type="predicted"/>
<dbReference type="Proteomes" id="UP001059041">
    <property type="component" value="Linkage Group LG4"/>
</dbReference>
<dbReference type="SUPFAM" id="SSF53098">
    <property type="entry name" value="Ribonuclease H-like"/>
    <property type="match status" value="1"/>
</dbReference>
<dbReference type="AlphaFoldDB" id="A0A9W7WYQ2"/>
<feature type="domain" description="Integrase catalytic" evidence="1">
    <location>
        <begin position="81"/>
        <end position="255"/>
    </location>
</feature>
<reference evidence="2" key="1">
    <citation type="submission" date="2021-02" db="EMBL/GenBank/DDBJ databases">
        <title>Comparative genomics reveals that relaxation of natural selection precedes convergent phenotypic evolution of cavefish.</title>
        <authorList>
            <person name="Peng Z."/>
        </authorList>
    </citation>
    <scope>NUCLEOTIDE SEQUENCE</scope>
    <source>
        <tissue evidence="2">Muscle</tissue>
    </source>
</reference>
<dbReference type="InterPro" id="IPR012337">
    <property type="entry name" value="RNaseH-like_sf"/>
</dbReference>
<dbReference type="Gene3D" id="3.30.420.10">
    <property type="entry name" value="Ribonuclease H-like superfamily/Ribonuclease H"/>
    <property type="match status" value="1"/>
</dbReference>
<protein>
    <recommendedName>
        <fullName evidence="1">Integrase catalytic domain-containing protein</fullName>
    </recommendedName>
</protein>
<dbReference type="PANTHER" id="PTHR46791:SF4">
    <property type="match status" value="1"/>
</dbReference>
<accession>A0A9W7WYQ2</accession>
<dbReference type="InterPro" id="IPR058913">
    <property type="entry name" value="Integrase_dom_put"/>
</dbReference>
<evidence type="ECO:0000259" key="1">
    <source>
        <dbReference type="PROSITE" id="PS50994"/>
    </source>
</evidence>
<dbReference type="Pfam" id="PF24764">
    <property type="entry name" value="rva_4"/>
    <property type="match status" value="1"/>
</dbReference>
<organism evidence="2 3">
    <name type="scientific">Triplophysa rosa</name>
    <name type="common">Cave loach</name>
    <dbReference type="NCBI Taxonomy" id="992332"/>
    <lineage>
        <taxon>Eukaryota</taxon>
        <taxon>Metazoa</taxon>
        <taxon>Chordata</taxon>
        <taxon>Craniata</taxon>
        <taxon>Vertebrata</taxon>
        <taxon>Euteleostomi</taxon>
        <taxon>Actinopterygii</taxon>
        <taxon>Neopterygii</taxon>
        <taxon>Teleostei</taxon>
        <taxon>Ostariophysi</taxon>
        <taxon>Cypriniformes</taxon>
        <taxon>Nemacheilidae</taxon>
        <taxon>Triplophysa</taxon>
    </lineage>
</organism>
<dbReference type="PANTHER" id="PTHR46791">
    <property type="entry name" value="EXPRESSED PROTEIN"/>
    <property type="match status" value="1"/>
</dbReference>
<dbReference type="PROSITE" id="PS50994">
    <property type="entry name" value="INTEGRASE"/>
    <property type="match status" value="1"/>
</dbReference>
<gene>
    <name evidence="2" type="ORF">IRJ41_004739</name>
</gene>
<sequence>MSQNGLRVKDLFSALEDAELDALVKDTLRCNRNAGYKIVFRYLSTQGVCVQRIRVQESMRRVDPQGVLMRSLQLNPRRRRKYSVPGPNSLWHIDANHKLIRWRIVVHGGIDGFSRLIVYLQAATNNKATTVLASFFEGVSLYGVPSRVRSDKGGENIDVAHFMVSTRGENRNSHITGKSVHNQRIERLWRDVYAGVLDLFYTLFANLENDGLLQPDDEVHLYALHRCFMPHVQKHLQFFEMAGIQSPNQLWSSHQPETLQDPNQVDPMQYGIDWTGPYGHHEPGVVIPGVQLPRQLTQRDVERFPDPDVPLSDDLDIYRETVALLSEMMH</sequence>
<keyword evidence="3" id="KW-1185">Reference proteome</keyword>
<dbReference type="EMBL" id="JAFHDT010000004">
    <property type="protein sequence ID" value="KAI7810650.1"/>
    <property type="molecule type" value="Genomic_DNA"/>
</dbReference>
<dbReference type="InterPro" id="IPR001584">
    <property type="entry name" value="Integrase_cat-core"/>
</dbReference>
<comment type="caution">
    <text evidence="2">The sequence shown here is derived from an EMBL/GenBank/DDBJ whole genome shotgun (WGS) entry which is preliminary data.</text>
</comment>
<dbReference type="GO" id="GO:0003676">
    <property type="term" value="F:nucleic acid binding"/>
    <property type="evidence" value="ECO:0007669"/>
    <property type="project" value="InterPro"/>
</dbReference>
<dbReference type="GO" id="GO:0015074">
    <property type="term" value="P:DNA integration"/>
    <property type="evidence" value="ECO:0007669"/>
    <property type="project" value="InterPro"/>
</dbReference>
<dbReference type="InterPro" id="IPR036397">
    <property type="entry name" value="RNaseH_sf"/>
</dbReference>
<name>A0A9W7WYQ2_TRIRA</name>